<evidence type="ECO:0000256" key="2">
    <source>
        <dbReference type="ARBA" id="ARBA00022574"/>
    </source>
</evidence>
<dbReference type="InterPro" id="IPR057646">
    <property type="entry name" value="WD40_WDHD1_1st"/>
</dbReference>
<name>A0A336LWJ2_CULSO</name>
<dbReference type="Pfam" id="PF24817">
    <property type="entry name" value="WD40_WDHD1_1st"/>
    <property type="match status" value="1"/>
</dbReference>
<dbReference type="Pfam" id="PF20946">
    <property type="entry name" value="Ctf4_C"/>
    <property type="match status" value="1"/>
</dbReference>
<dbReference type="PROSITE" id="PS50082">
    <property type="entry name" value="WD_REPEATS_2"/>
    <property type="match status" value="2"/>
</dbReference>
<dbReference type="Gene3D" id="2.130.10.10">
    <property type="entry name" value="YVTN repeat-like/Quinoprotein amine dehydrogenase"/>
    <property type="match status" value="2"/>
</dbReference>
<dbReference type="InterPro" id="IPR001680">
    <property type="entry name" value="WD40_rpt"/>
</dbReference>
<evidence type="ECO:0000256" key="5">
    <source>
        <dbReference type="PROSITE-ProRule" id="PRU00221"/>
    </source>
</evidence>
<dbReference type="EMBL" id="UFQT01000174">
    <property type="protein sequence ID" value="SSX21119.1"/>
    <property type="molecule type" value="Genomic_DNA"/>
</dbReference>
<evidence type="ECO:0000259" key="8">
    <source>
        <dbReference type="Pfam" id="PF20946"/>
    </source>
</evidence>
<evidence type="ECO:0000256" key="6">
    <source>
        <dbReference type="SAM" id="MobiDB-lite"/>
    </source>
</evidence>
<gene>
    <name evidence="10" type="primary">CSON003924</name>
</gene>
<dbReference type="GO" id="GO:0006281">
    <property type="term" value="P:DNA repair"/>
    <property type="evidence" value="ECO:0007669"/>
    <property type="project" value="TreeGrafter"/>
</dbReference>
<dbReference type="AlphaFoldDB" id="A0A336LWJ2"/>
<evidence type="ECO:0000256" key="4">
    <source>
        <dbReference type="ARBA" id="ARBA00023242"/>
    </source>
</evidence>
<dbReference type="SUPFAM" id="SSF101898">
    <property type="entry name" value="NHL repeat"/>
    <property type="match status" value="1"/>
</dbReference>
<dbReference type="PANTHER" id="PTHR19932">
    <property type="entry name" value="WD REPEAT AND HMG-BOX DNA BINDING PROTEIN"/>
    <property type="match status" value="1"/>
</dbReference>
<dbReference type="InterPro" id="IPR048591">
    <property type="entry name" value="WDHD1/CFT4_hel"/>
</dbReference>
<evidence type="ECO:0000256" key="1">
    <source>
        <dbReference type="ARBA" id="ARBA00004123"/>
    </source>
</evidence>
<feature type="region of interest" description="Disordered" evidence="6">
    <location>
        <begin position="859"/>
        <end position="894"/>
    </location>
</feature>
<feature type="repeat" description="WD" evidence="5">
    <location>
        <begin position="9"/>
        <end position="50"/>
    </location>
</feature>
<dbReference type="InterPro" id="IPR022100">
    <property type="entry name" value="WDHD1/CFT4_beta-prop_2nd"/>
</dbReference>
<dbReference type="GO" id="GO:0006261">
    <property type="term" value="P:DNA-templated DNA replication"/>
    <property type="evidence" value="ECO:0007669"/>
    <property type="project" value="TreeGrafter"/>
</dbReference>
<dbReference type="InterPro" id="IPR015943">
    <property type="entry name" value="WD40/YVTN_repeat-like_dom_sf"/>
</dbReference>
<dbReference type="SUPFAM" id="SSF50978">
    <property type="entry name" value="WD40 repeat-like"/>
    <property type="match status" value="1"/>
</dbReference>
<proteinExistence type="predicted"/>
<evidence type="ECO:0000313" key="10">
    <source>
        <dbReference type="EMBL" id="SSX21119.1"/>
    </source>
</evidence>
<dbReference type="PROSITE" id="PS50294">
    <property type="entry name" value="WD_REPEATS_REGION"/>
    <property type="match status" value="1"/>
</dbReference>
<keyword evidence="4" id="KW-0539">Nucleus</keyword>
<dbReference type="Pfam" id="PF12341">
    <property type="entry name" value="Mcl1_mid"/>
    <property type="match status" value="1"/>
</dbReference>
<feature type="domain" description="WDHD1 first WD40" evidence="9">
    <location>
        <begin position="9"/>
        <end position="300"/>
    </location>
</feature>
<dbReference type="VEuPathDB" id="VectorBase:CSON003924"/>
<accession>A0A336LWJ2</accession>
<comment type="subcellular location">
    <subcellularLocation>
        <location evidence="1">Nucleus</location>
    </subcellularLocation>
</comment>
<feature type="repeat" description="WD" evidence="5">
    <location>
        <begin position="130"/>
        <end position="170"/>
    </location>
</feature>
<keyword evidence="3" id="KW-0677">Repeat</keyword>
<sequence>MGFRRYISRYAHCSGYTHCCYSENGDQMISCGKDGDIRIWNGKDDDDAVSNGVSEYVNCVVQYDNRILVATDLHIVSAFTFPDCKKDGIEFRFTGSATTIRVNSDWIAAGAEDFVLKVVRKDKSEDAFELCGHEGPITNIELGPKNLLASKAGDGKIKIWDLIKQKDVHTISGLDQCKTFDTALSYGAMSFAPNHGKYFAYCKNKKIVILNTDDWSEYSSLEDANAAGNFISCSFSPSGKLLATGTSKGELIIFDFVTKKPLSGDVKPTDMNALTSISWNPNQEKYKGELVISDSSGQIEFITEAIDQNEKIIEKKVETKNKQKKTSKAPSVTDDQDDGVDDIYKEYGFEDGEALEERDNMGLDDDEDDGVSLERIKNETLKYGSTENLSEKSSRPASVKDLPIRTVDLQPPFQPGSTPISLEHRFMVWNHVGIVRSHKTDAEDSIEVEFHDTSTHHGIHLNNHLNHTMASLSSSVLALACEAPSKLVCITLRVIGSREWSIGMPDTEEIQAVCASDKVVAVATDSRFIRIFTVLGTQREIICMSGPVVALAAHDEQILVAYHSAASPTDDQNIILMIIDCFGYNIKCKEVKLPLTPGSKLTWLGFTKEGSPIIYDSRGIMKLYRHKSGCWFPIWNGPEHTKGVSDTFFIVSVSERLKEIHAILCRGTSYPLTIPRPLVGSYKIEFPLCDLELEKSRLEEQLLSCKVLQVQDPIRKIKEDTIKLFALALKSELENRARELIDLVALPEIIPAAAKYASGLGRIHLAQKLQDSFSVVEERQKKIEEKLNEPEPEMVPNALLNGNSNNPLLSSSPIIGPGPILKPRSIAGRNPFRKMNTSGSSTANIQQNTKSNAFSHLSDMALGYNTPPPSDTQSTNETNTNESMDTSMEKKEKNGKPELTFLEWFKQNTEALKAEFPSENMKEFNKMCLAKYKSWRETENKRKLAEMEGDEAITGVAKLAKFEKA</sequence>
<dbReference type="GO" id="GO:0043596">
    <property type="term" value="C:nuclear replication fork"/>
    <property type="evidence" value="ECO:0007669"/>
    <property type="project" value="TreeGrafter"/>
</dbReference>
<evidence type="ECO:0000256" key="3">
    <source>
        <dbReference type="ARBA" id="ARBA00022737"/>
    </source>
</evidence>
<dbReference type="PANTHER" id="PTHR19932:SF10">
    <property type="entry name" value="WD REPEAT AND HMG-BOX DNA-BINDING PROTEIN 1"/>
    <property type="match status" value="1"/>
</dbReference>
<evidence type="ECO:0000259" key="9">
    <source>
        <dbReference type="Pfam" id="PF24817"/>
    </source>
</evidence>
<feature type="compositionally biased region" description="Low complexity" evidence="6">
    <location>
        <begin position="871"/>
        <end position="886"/>
    </location>
</feature>
<feature type="region of interest" description="Disordered" evidence="6">
    <location>
        <begin position="319"/>
        <end position="340"/>
    </location>
</feature>
<dbReference type="GO" id="GO:0000278">
    <property type="term" value="P:mitotic cell cycle"/>
    <property type="evidence" value="ECO:0007669"/>
    <property type="project" value="TreeGrafter"/>
</dbReference>
<dbReference type="OMA" id="RYAHTNG"/>
<organism evidence="10">
    <name type="scientific">Culicoides sonorensis</name>
    <name type="common">Biting midge</name>
    <dbReference type="NCBI Taxonomy" id="179676"/>
    <lineage>
        <taxon>Eukaryota</taxon>
        <taxon>Metazoa</taxon>
        <taxon>Ecdysozoa</taxon>
        <taxon>Arthropoda</taxon>
        <taxon>Hexapoda</taxon>
        <taxon>Insecta</taxon>
        <taxon>Pterygota</taxon>
        <taxon>Neoptera</taxon>
        <taxon>Endopterygota</taxon>
        <taxon>Diptera</taxon>
        <taxon>Nematocera</taxon>
        <taxon>Chironomoidea</taxon>
        <taxon>Ceratopogonidae</taxon>
        <taxon>Ceratopogoninae</taxon>
        <taxon>Culicoides</taxon>
        <taxon>Monoculicoides</taxon>
    </lineage>
</organism>
<dbReference type="InterPro" id="IPR036322">
    <property type="entry name" value="WD40_repeat_dom_sf"/>
</dbReference>
<keyword evidence="2 5" id="KW-0853">WD repeat</keyword>
<feature type="domain" description="WDHD1/CFT4 second beta-propeller" evidence="7">
    <location>
        <begin position="412"/>
        <end position="688"/>
    </location>
</feature>
<dbReference type="GO" id="GO:0003682">
    <property type="term" value="F:chromatin binding"/>
    <property type="evidence" value="ECO:0007669"/>
    <property type="project" value="TreeGrafter"/>
</dbReference>
<protein>
    <submittedName>
        <fullName evidence="10">CSON003924 protein</fullName>
    </submittedName>
</protein>
<evidence type="ECO:0000259" key="7">
    <source>
        <dbReference type="Pfam" id="PF12341"/>
    </source>
</evidence>
<feature type="domain" description="WDHD1/CFT4 helical bundle" evidence="8">
    <location>
        <begin position="714"/>
        <end position="771"/>
    </location>
</feature>
<dbReference type="SMART" id="SM00320">
    <property type="entry name" value="WD40"/>
    <property type="match status" value="4"/>
</dbReference>
<reference evidence="10" key="1">
    <citation type="submission" date="2018-07" db="EMBL/GenBank/DDBJ databases">
        <authorList>
            <person name="Quirk P.G."/>
            <person name="Krulwich T.A."/>
        </authorList>
    </citation>
    <scope>NUCLEOTIDE SEQUENCE</scope>
</reference>